<gene>
    <name evidence="2" type="ORF">C8035_v001370</name>
</gene>
<comment type="caution">
    <text evidence="2">The sequence shown here is derived from an EMBL/GenBank/DDBJ whole genome shotgun (WGS) entry which is preliminary data.</text>
</comment>
<evidence type="ECO:0000313" key="2">
    <source>
        <dbReference type="EMBL" id="TDZ31493.1"/>
    </source>
</evidence>
<feature type="region of interest" description="Disordered" evidence="1">
    <location>
        <begin position="452"/>
        <end position="477"/>
    </location>
</feature>
<feature type="region of interest" description="Disordered" evidence="1">
    <location>
        <begin position="370"/>
        <end position="394"/>
    </location>
</feature>
<organism evidence="2 3">
    <name type="scientific">Colletotrichum spinosum</name>
    <dbReference type="NCBI Taxonomy" id="1347390"/>
    <lineage>
        <taxon>Eukaryota</taxon>
        <taxon>Fungi</taxon>
        <taxon>Dikarya</taxon>
        <taxon>Ascomycota</taxon>
        <taxon>Pezizomycotina</taxon>
        <taxon>Sordariomycetes</taxon>
        <taxon>Hypocreomycetidae</taxon>
        <taxon>Glomerellales</taxon>
        <taxon>Glomerellaceae</taxon>
        <taxon>Colletotrichum</taxon>
        <taxon>Colletotrichum orbiculare species complex</taxon>
    </lineage>
</organism>
<keyword evidence="3" id="KW-1185">Reference proteome</keyword>
<proteinExistence type="predicted"/>
<dbReference type="PANTHER" id="PTHR10622:SF12">
    <property type="entry name" value="HET DOMAIN-CONTAINING PROTEIN"/>
    <property type="match status" value="1"/>
</dbReference>
<sequence>MKLANTSTFEVSYFADPTDVRYVYFSYTLSSPRDNSRRPYQSLAALHGLEHTPTEALVDRACLLARDHGYQWIWIDVLCVDKESALDVSETINSLPSYLQGSALCFAYLDDLACGPSPPSEDSLKQCRFWTESWTLPELVLPPKVLFYDSHFHRRGQRSTESFPRLLAGITAIDEEVLASRATLQEISIAKRMSWAACRRPYRPEDTVYAALGIFGVCMPVLYGEGERRALRRLQEAILRNSNDMSVLAWTSLDDSETRGAFAHSFQEYSLLGQMEIARDPFSFDGFVIPTSNGLRIHGQFASQETNLLLDLGNQPKDRPRDSRVGLLLTKSTDGTFTRSRPTTLQALSADQKTETLRILFSYDQRLSGNDGNSTSMPGCKTSKSSPVSDSHAQDMPLRPFGATASYVSREFAICGMDSTPAKDTDWVHLSKNIPQDHEGAHLGDSIMSSGYLPHEDRPDSAMSFTSRSSTAQSSLGSELNDTFQCLGHHRYSAMMLNGPLGSSVRNDEGDMEFPSMSTTRSATPATPSELSKSLLDDFQNWTRAQHRLARHQSRRPKTITKLPQRQNNPRKRHNGKDFPLEYACPFFRYDPERYSSCLADHSLRAFAHVKDHIWDDHRLPYYCPRCNENFNLAAQRDEHIVGRTCGLKDPVERIGVTGEQRIQADDIRGSADGRARWLELWAIVFPETCPDDSPYLDRGRELKVANLRAFWRTRGRALLHKKLEMGTNGTPVGGESAEVESLLPGALADAIRNTMGGSDLGSQHTFSSHV</sequence>
<dbReference type="EMBL" id="QAPG01000103">
    <property type="protein sequence ID" value="TDZ31493.1"/>
    <property type="molecule type" value="Genomic_DNA"/>
</dbReference>
<name>A0A4R8QCB6_9PEZI</name>
<dbReference type="AlphaFoldDB" id="A0A4R8QCB6"/>
<evidence type="ECO:0000313" key="3">
    <source>
        <dbReference type="Proteomes" id="UP000295083"/>
    </source>
</evidence>
<feature type="compositionally biased region" description="Low complexity" evidence="1">
    <location>
        <begin position="464"/>
        <end position="477"/>
    </location>
</feature>
<dbReference type="PANTHER" id="PTHR10622">
    <property type="entry name" value="HET DOMAIN-CONTAINING PROTEIN"/>
    <property type="match status" value="1"/>
</dbReference>
<feature type="compositionally biased region" description="Polar residues" evidence="1">
    <location>
        <begin position="370"/>
        <end position="391"/>
    </location>
</feature>
<protein>
    <submittedName>
        <fullName evidence="2">Vegetative incompatibility protein HET-E-1</fullName>
    </submittedName>
</protein>
<reference evidence="2 3" key="1">
    <citation type="submission" date="2018-11" db="EMBL/GenBank/DDBJ databases">
        <title>Genome sequence and assembly of Colletotrichum spinosum.</title>
        <authorList>
            <person name="Gan P."/>
            <person name="Shirasu K."/>
        </authorList>
    </citation>
    <scope>NUCLEOTIDE SEQUENCE [LARGE SCALE GENOMIC DNA]</scope>
    <source>
        <strain evidence="2 3">CBS 515.97</strain>
    </source>
</reference>
<evidence type="ECO:0000256" key="1">
    <source>
        <dbReference type="SAM" id="MobiDB-lite"/>
    </source>
</evidence>
<accession>A0A4R8QCB6</accession>
<dbReference type="Proteomes" id="UP000295083">
    <property type="component" value="Unassembled WGS sequence"/>
</dbReference>